<reference evidence="1 2" key="1">
    <citation type="submission" date="2017-12" db="EMBL/GenBank/DDBJ databases">
        <title>The genome sequence of Caulobacter sp. 410.</title>
        <authorList>
            <person name="Gao J."/>
            <person name="Mao X."/>
            <person name="Sun J."/>
        </authorList>
    </citation>
    <scope>NUCLEOTIDE SEQUENCE [LARGE SCALE GENOMIC DNA]</scope>
    <source>
        <strain evidence="1 2">410</strain>
    </source>
</reference>
<comment type="caution">
    <text evidence="1">The sequence shown here is derived from an EMBL/GenBank/DDBJ whole genome shotgun (WGS) entry which is preliminary data.</text>
</comment>
<proteinExistence type="predicted"/>
<organism evidence="1 2">
    <name type="scientific">Caulobacter zeae</name>
    <dbReference type="NCBI Taxonomy" id="2055137"/>
    <lineage>
        <taxon>Bacteria</taxon>
        <taxon>Pseudomonadati</taxon>
        <taxon>Pseudomonadota</taxon>
        <taxon>Alphaproteobacteria</taxon>
        <taxon>Caulobacterales</taxon>
        <taxon>Caulobacteraceae</taxon>
        <taxon>Caulobacter</taxon>
    </lineage>
</organism>
<dbReference type="AlphaFoldDB" id="A0A2N5DGA8"/>
<protein>
    <submittedName>
        <fullName evidence="1">Uncharacterized protein</fullName>
    </submittedName>
</protein>
<evidence type="ECO:0000313" key="2">
    <source>
        <dbReference type="Proteomes" id="UP000234479"/>
    </source>
</evidence>
<gene>
    <name evidence="1" type="ORF">SGCZBJ_12685</name>
</gene>
<name>A0A2N5DGA8_9CAUL</name>
<keyword evidence="2" id="KW-1185">Reference proteome</keyword>
<accession>A0A2N5DGA8</accession>
<dbReference type="Proteomes" id="UP000234479">
    <property type="component" value="Unassembled WGS sequence"/>
</dbReference>
<evidence type="ECO:0000313" key="1">
    <source>
        <dbReference type="EMBL" id="PLR25085.1"/>
    </source>
</evidence>
<sequence length="94" mass="10119">MFTLIRDWAGGVEHHQNLDGLALRIQAIRARRGLTITPCIGAHDAGDEFEGFNVSVTPRGGSPEWVATIVLPHAQLDALKGAIQRAAKPLQRAA</sequence>
<dbReference type="EMBL" id="PJRS01000022">
    <property type="protein sequence ID" value="PLR25085.1"/>
    <property type="molecule type" value="Genomic_DNA"/>
</dbReference>